<feature type="compositionally biased region" description="Acidic residues" evidence="1">
    <location>
        <begin position="152"/>
        <end position="172"/>
    </location>
</feature>
<dbReference type="PANTHER" id="PTHR36595:SF2">
    <property type="entry name" value="SERINE_THREONINE-PROTEIN KINASE FHKB-RELATED"/>
    <property type="match status" value="1"/>
</dbReference>
<evidence type="ECO:0008006" key="5">
    <source>
        <dbReference type="Google" id="ProtNLM"/>
    </source>
</evidence>
<feature type="transmembrane region" description="Helical" evidence="2">
    <location>
        <begin position="7"/>
        <end position="27"/>
    </location>
</feature>
<gene>
    <name evidence="3" type="ORF">VitviT2T_023513</name>
</gene>
<evidence type="ECO:0000256" key="2">
    <source>
        <dbReference type="SAM" id="Phobius"/>
    </source>
</evidence>
<feature type="region of interest" description="Disordered" evidence="1">
    <location>
        <begin position="129"/>
        <end position="177"/>
    </location>
</feature>
<dbReference type="EMBL" id="CP126662">
    <property type="protein sequence ID" value="WKA05551.1"/>
    <property type="molecule type" value="Genomic_DNA"/>
</dbReference>
<reference evidence="3 4" key="1">
    <citation type="journal article" date="2023" name="Hortic Res">
        <title>The complete reference genome for grapevine (Vitis vinifera L.) genetics and breeding.</title>
        <authorList>
            <person name="Shi X."/>
            <person name="Cao S."/>
            <person name="Wang X."/>
            <person name="Huang S."/>
            <person name="Wang Y."/>
            <person name="Liu Z."/>
            <person name="Liu W."/>
            <person name="Leng X."/>
            <person name="Peng Y."/>
            <person name="Wang N."/>
            <person name="Wang Y."/>
            <person name="Ma Z."/>
            <person name="Xu X."/>
            <person name="Zhang F."/>
            <person name="Xue H."/>
            <person name="Zhong H."/>
            <person name="Wang Y."/>
            <person name="Zhang K."/>
            <person name="Velt A."/>
            <person name="Avia K."/>
            <person name="Holtgrawe D."/>
            <person name="Grimplet J."/>
            <person name="Matus J.T."/>
            <person name="Ware D."/>
            <person name="Wu X."/>
            <person name="Wang H."/>
            <person name="Liu C."/>
            <person name="Fang Y."/>
            <person name="Rustenholz C."/>
            <person name="Cheng Z."/>
            <person name="Xiao H."/>
            <person name="Zhou Y."/>
        </authorList>
    </citation>
    <scope>NUCLEOTIDE SEQUENCE [LARGE SCALE GENOMIC DNA]</scope>
    <source>
        <strain evidence="4">cv. Pinot noir / PN40024</strain>
        <tissue evidence="3">Leaf</tissue>
    </source>
</reference>
<keyword evidence="2" id="KW-1133">Transmembrane helix</keyword>
<sequence length="218" mass="24841">MVKIHTLVFLLFFLTKAIIFFTSLYFVSHHHGLLASTCKFISFVKSSHVAIFFMFNAVIIAILVGSSKPSERDHDQLFSLSVSPPPPVYEEVDDIGKELANDESDENDESHGFSLLASLPSLVYEVEDKEEAGNEKAYDEDEDRDEYHGFDGYEEDNEGGCSEDEVDSDEDEEKQRDLERRVQEFIDKVYRKWGEELYNERLLCLPAAAPESPFSCSS</sequence>
<organism evidence="3 4">
    <name type="scientific">Vitis vinifera</name>
    <name type="common">Grape</name>
    <dbReference type="NCBI Taxonomy" id="29760"/>
    <lineage>
        <taxon>Eukaryota</taxon>
        <taxon>Viridiplantae</taxon>
        <taxon>Streptophyta</taxon>
        <taxon>Embryophyta</taxon>
        <taxon>Tracheophyta</taxon>
        <taxon>Spermatophyta</taxon>
        <taxon>Magnoliopsida</taxon>
        <taxon>eudicotyledons</taxon>
        <taxon>Gunneridae</taxon>
        <taxon>Pentapetalae</taxon>
        <taxon>rosids</taxon>
        <taxon>Vitales</taxon>
        <taxon>Vitaceae</taxon>
        <taxon>Viteae</taxon>
        <taxon>Vitis</taxon>
    </lineage>
</organism>
<evidence type="ECO:0000256" key="1">
    <source>
        <dbReference type="SAM" id="MobiDB-lite"/>
    </source>
</evidence>
<dbReference type="Proteomes" id="UP001227230">
    <property type="component" value="Chromosome 15"/>
</dbReference>
<keyword evidence="2" id="KW-0812">Transmembrane</keyword>
<keyword evidence="2" id="KW-0472">Membrane</keyword>
<keyword evidence="4" id="KW-1185">Reference proteome</keyword>
<protein>
    <recommendedName>
        <fullName evidence="5">DUF4408 domain-containing protein</fullName>
    </recommendedName>
</protein>
<name>A0ABY9DG41_VITVI</name>
<evidence type="ECO:0000313" key="3">
    <source>
        <dbReference type="EMBL" id="WKA05551.1"/>
    </source>
</evidence>
<feature type="transmembrane region" description="Helical" evidence="2">
    <location>
        <begin position="47"/>
        <end position="65"/>
    </location>
</feature>
<proteinExistence type="predicted"/>
<accession>A0ABY9DG41</accession>
<dbReference type="PANTHER" id="PTHR36595">
    <property type="entry name" value="TRANSMEMBRANE PROTEIN"/>
    <property type="match status" value="1"/>
</dbReference>
<evidence type="ECO:0000313" key="4">
    <source>
        <dbReference type="Proteomes" id="UP001227230"/>
    </source>
</evidence>